<accession>A0A160PQ40</accession>
<dbReference type="PROSITE" id="PS51257">
    <property type="entry name" value="PROKAR_LIPOPROTEIN"/>
    <property type="match status" value="1"/>
</dbReference>
<dbReference type="EMBL" id="AP017369">
    <property type="protein sequence ID" value="BAU96079.1"/>
    <property type="molecule type" value="Genomic_DNA"/>
</dbReference>
<dbReference type="Gene3D" id="2.40.10.10">
    <property type="entry name" value="Trypsin-like serine proteases"/>
    <property type="match status" value="1"/>
</dbReference>
<gene>
    <name evidence="3" type="ORF">N24_1817</name>
</gene>
<keyword evidence="1" id="KW-0732">Signal</keyword>
<dbReference type="InterPro" id="IPR051333">
    <property type="entry name" value="CLIP_Serine_Protease"/>
</dbReference>
<organism evidence="3 4">
    <name type="scientific">Corynebacterium suranareeae</name>
    <dbReference type="NCBI Taxonomy" id="2506452"/>
    <lineage>
        <taxon>Bacteria</taxon>
        <taxon>Bacillati</taxon>
        <taxon>Actinomycetota</taxon>
        <taxon>Actinomycetes</taxon>
        <taxon>Mycobacteriales</taxon>
        <taxon>Corynebacteriaceae</taxon>
        <taxon>Corynebacterium</taxon>
    </lineage>
</organism>
<dbReference type="AlphaFoldDB" id="A0A160PQ40"/>
<proteinExistence type="predicted"/>
<dbReference type="GO" id="GO:0004252">
    <property type="term" value="F:serine-type endopeptidase activity"/>
    <property type="evidence" value="ECO:0007669"/>
    <property type="project" value="InterPro"/>
</dbReference>
<dbReference type="PANTHER" id="PTHR24260:SF136">
    <property type="entry name" value="GH08193P-RELATED"/>
    <property type="match status" value="1"/>
</dbReference>
<dbReference type="InterPro" id="IPR043504">
    <property type="entry name" value="Peptidase_S1_PA_chymotrypsin"/>
</dbReference>
<dbReference type="KEGG" id="csur:N24_1817"/>
<dbReference type="Pfam" id="PF13365">
    <property type="entry name" value="Trypsin_2"/>
    <property type="match status" value="1"/>
</dbReference>
<feature type="domain" description="Peptidase S1" evidence="2">
    <location>
        <begin position="18"/>
        <end position="216"/>
    </location>
</feature>
<evidence type="ECO:0000313" key="3">
    <source>
        <dbReference type="EMBL" id="BAU96079.1"/>
    </source>
</evidence>
<dbReference type="InterPro" id="IPR009003">
    <property type="entry name" value="Peptidase_S1_PA"/>
</dbReference>
<dbReference type="Proteomes" id="UP000218244">
    <property type="component" value="Chromosome"/>
</dbReference>
<dbReference type="PANTHER" id="PTHR24260">
    <property type="match status" value="1"/>
</dbReference>
<evidence type="ECO:0000259" key="2">
    <source>
        <dbReference type="PROSITE" id="PS50240"/>
    </source>
</evidence>
<evidence type="ECO:0000313" key="4">
    <source>
        <dbReference type="Proteomes" id="UP000218244"/>
    </source>
</evidence>
<keyword evidence="4" id="KW-1185">Reference proteome</keyword>
<dbReference type="GO" id="GO:0006508">
    <property type="term" value="P:proteolysis"/>
    <property type="evidence" value="ECO:0007669"/>
    <property type="project" value="InterPro"/>
</dbReference>
<feature type="chain" id="PRO_5007819017" description="Peptidase S1 domain-containing protein" evidence="1">
    <location>
        <begin position="34"/>
        <end position="339"/>
    </location>
</feature>
<dbReference type="RefSeq" id="WP_096456320.1">
    <property type="nucleotide sequence ID" value="NZ_AP017369.1"/>
</dbReference>
<feature type="signal peptide" evidence="1">
    <location>
        <begin position="1"/>
        <end position="33"/>
    </location>
</feature>
<protein>
    <recommendedName>
        <fullName evidence="2">Peptidase S1 domain-containing protein</fullName>
    </recommendedName>
</protein>
<sequence>MNASRFISRSALMSLLALVSACGFIAQASPAHAVSNTTFLKTTASYCSATLISEQHVLTARHCLNSGPATSVSFGDQIDHNRRHAVVHTVVHPDADLAVLTLDGPVTYVQPAAINTAKQFVGAPVNVTGFAGNYKQGQWAHQAHGAVTDHQWDSRYGFSMNSLFNDRVIPGDSGSGIKDANGNIVGVSDYTHKGFEFRSGGVTMHTYGQWVVDATGGSAQVVHNNYGLGVDLSNITTSSGSSMSPAAPIDTSDVVTTIDVVDTASTNTDAPGFTAFDNDTAVPMAPTPTPTLVVPSSSEISTAVSEISALVQQAHTDAAQAVHEAEAEFHNQLAAVFAQ</sequence>
<name>A0A160PQ40_9CORY</name>
<reference evidence="3 4" key="1">
    <citation type="submission" date="2016-02" db="EMBL/GenBank/DDBJ databases">
        <title>Corynebacterium glutamicum N24 whole genome sequencing project.</title>
        <authorList>
            <person name="Matsutani M."/>
            <person name="Nangtapong N."/>
            <person name="Yakushi T."/>
            <person name="Matsushita K."/>
        </authorList>
    </citation>
    <scope>NUCLEOTIDE SEQUENCE [LARGE SCALE GENOMIC DNA]</scope>
    <source>
        <strain evidence="3 4">N24</strain>
    </source>
</reference>
<evidence type="ECO:0000256" key="1">
    <source>
        <dbReference type="SAM" id="SignalP"/>
    </source>
</evidence>
<dbReference type="SUPFAM" id="SSF50494">
    <property type="entry name" value="Trypsin-like serine proteases"/>
    <property type="match status" value="1"/>
</dbReference>
<dbReference type="PROSITE" id="PS50240">
    <property type="entry name" value="TRYPSIN_DOM"/>
    <property type="match status" value="1"/>
</dbReference>
<dbReference type="InterPro" id="IPR001254">
    <property type="entry name" value="Trypsin_dom"/>
</dbReference>